<gene>
    <name evidence="1" type="ORF">chiPu_0024276</name>
</gene>
<name>A0A401TBM6_CHIPU</name>
<protein>
    <submittedName>
        <fullName evidence="1">Uncharacterized protein</fullName>
    </submittedName>
</protein>
<organism evidence="1 2">
    <name type="scientific">Chiloscyllium punctatum</name>
    <name type="common">Brownbanded bambooshark</name>
    <name type="synonym">Hemiscyllium punctatum</name>
    <dbReference type="NCBI Taxonomy" id="137246"/>
    <lineage>
        <taxon>Eukaryota</taxon>
        <taxon>Metazoa</taxon>
        <taxon>Chordata</taxon>
        <taxon>Craniata</taxon>
        <taxon>Vertebrata</taxon>
        <taxon>Chondrichthyes</taxon>
        <taxon>Elasmobranchii</taxon>
        <taxon>Galeomorphii</taxon>
        <taxon>Galeoidea</taxon>
        <taxon>Orectolobiformes</taxon>
        <taxon>Hemiscylliidae</taxon>
        <taxon>Chiloscyllium</taxon>
    </lineage>
</organism>
<dbReference type="AlphaFoldDB" id="A0A401TBM6"/>
<sequence>MERLGEGGGVKELDSFAEKARELYSAKELDFSSMFAPCNLAEALALIEEFDSTIKPHVKVPPRRDDQKLNRRCES</sequence>
<comment type="caution">
    <text evidence="1">The sequence shown here is derived from an EMBL/GenBank/DDBJ whole genome shotgun (WGS) entry which is preliminary data.</text>
</comment>
<accession>A0A401TBM6</accession>
<dbReference type="Proteomes" id="UP000287033">
    <property type="component" value="Unassembled WGS sequence"/>
</dbReference>
<proteinExistence type="predicted"/>
<reference evidence="1 2" key="1">
    <citation type="journal article" date="2018" name="Nat. Ecol. Evol.">
        <title>Shark genomes provide insights into elasmobranch evolution and the origin of vertebrates.</title>
        <authorList>
            <person name="Hara Y"/>
            <person name="Yamaguchi K"/>
            <person name="Onimaru K"/>
            <person name="Kadota M"/>
            <person name="Koyanagi M"/>
            <person name="Keeley SD"/>
            <person name="Tatsumi K"/>
            <person name="Tanaka K"/>
            <person name="Motone F"/>
            <person name="Kageyama Y"/>
            <person name="Nozu R"/>
            <person name="Adachi N"/>
            <person name="Nishimura O"/>
            <person name="Nakagawa R"/>
            <person name="Tanegashima C"/>
            <person name="Kiyatake I"/>
            <person name="Matsumoto R"/>
            <person name="Murakumo K"/>
            <person name="Nishida K"/>
            <person name="Terakita A"/>
            <person name="Kuratani S"/>
            <person name="Sato K"/>
            <person name="Hyodo S Kuraku.S."/>
        </authorList>
    </citation>
    <scope>NUCLEOTIDE SEQUENCE [LARGE SCALE GENOMIC DNA]</scope>
</reference>
<evidence type="ECO:0000313" key="1">
    <source>
        <dbReference type="EMBL" id="GCC40022.1"/>
    </source>
</evidence>
<keyword evidence="2" id="KW-1185">Reference proteome</keyword>
<evidence type="ECO:0000313" key="2">
    <source>
        <dbReference type="Proteomes" id="UP000287033"/>
    </source>
</evidence>
<dbReference type="EMBL" id="BEZZ01036273">
    <property type="protein sequence ID" value="GCC40022.1"/>
    <property type="molecule type" value="Genomic_DNA"/>
</dbReference>